<evidence type="ECO:0000256" key="1">
    <source>
        <dbReference type="SAM" id="Phobius"/>
    </source>
</evidence>
<dbReference type="EMBL" id="CACRSQ010000006">
    <property type="protein sequence ID" value="VYT16170.1"/>
    <property type="molecule type" value="Genomic_DNA"/>
</dbReference>
<proteinExistence type="predicted"/>
<name>A0A6N2UER6_9FIRM</name>
<accession>A0A6N2UER6</accession>
<dbReference type="RefSeq" id="WP_156340577.1">
    <property type="nucleotide sequence ID" value="NZ_CACRSQ010000006.1"/>
</dbReference>
<organism evidence="3">
    <name type="scientific">Anaerostipes caccae</name>
    <dbReference type="NCBI Taxonomy" id="105841"/>
    <lineage>
        <taxon>Bacteria</taxon>
        <taxon>Bacillati</taxon>
        <taxon>Bacillota</taxon>
        <taxon>Clostridia</taxon>
        <taxon>Lachnospirales</taxon>
        <taxon>Lachnospiraceae</taxon>
        <taxon>Anaerostipes</taxon>
    </lineage>
</organism>
<keyword evidence="1" id="KW-1133">Transmembrane helix</keyword>
<dbReference type="GO" id="GO:0004527">
    <property type="term" value="F:exonuclease activity"/>
    <property type="evidence" value="ECO:0007669"/>
    <property type="project" value="UniProtKB-KW"/>
</dbReference>
<keyword evidence="3" id="KW-0540">Nuclease</keyword>
<keyword evidence="1" id="KW-0812">Transmembrane</keyword>
<evidence type="ECO:0000313" key="3">
    <source>
        <dbReference type="EMBL" id="VYT16170.1"/>
    </source>
</evidence>
<feature type="domain" description="Endonuclease/exonuclease/phosphatase" evidence="2">
    <location>
        <begin position="94"/>
        <end position="330"/>
    </location>
</feature>
<dbReference type="InterPro" id="IPR005135">
    <property type="entry name" value="Endo/exonuclease/phosphatase"/>
</dbReference>
<keyword evidence="3" id="KW-0255">Endonuclease</keyword>
<protein>
    <submittedName>
        <fullName evidence="3">Endonuclease/Exonuclease/phosphatase family protein</fullName>
    </submittedName>
</protein>
<dbReference type="GO" id="GO:0004519">
    <property type="term" value="F:endonuclease activity"/>
    <property type="evidence" value="ECO:0007669"/>
    <property type="project" value="UniProtKB-KW"/>
</dbReference>
<keyword evidence="3" id="KW-0378">Hydrolase</keyword>
<gene>
    <name evidence="3" type="ORF">ACLFYP115_01843</name>
</gene>
<dbReference type="Gene3D" id="3.60.10.10">
    <property type="entry name" value="Endonuclease/exonuclease/phosphatase"/>
    <property type="match status" value="1"/>
</dbReference>
<reference evidence="3" key="1">
    <citation type="submission" date="2019-11" db="EMBL/GenBank/DDBJ databases">
        <authorList>
            <person name="Feng L."/>
        </authorList>
    </citation>
    <scope>NUCLEOTIDE SEQUENCE</scope>
    <source>
        <strain evidence="3">AcaccaeLFYP115</strain>
    </source>
</reference>
<feature type="transmembrane region" description="Helical" evidence="1">
    <location>
        <begin position="12"/>
        <end position="32"/>
    </location>
</feature>
<keyword evidence="1" id="KW-0472">Membrane</keyword>
<dbReference type="InterPro" id="IPR036691">
    <property type="entry name" value="Endo/exonu/phosph_ase_sf"/>
</dbReference>
<dbReference type="AlphaFoldDB" id="A0A6N2UER6"/>
<sequence>MKTLKKAAKIMAAVITAVVFVFTGLLIFVTVMEYRPQKTESIKKSEGTREVFREDPFTVVSLNTGYAGLGEDEDFFMDGGTKVRPDSKAQVEENLAGIAGILKEHRADAYFLQEVDLDSKRSYSTDQKKYYETMLGLGGMFAYNFKVAYAPYPWPTIGHVESGLLTLTDARINQAERIALPESFSWPLKTCNLKRCLLKTRVPVKGSRAELVLINLHLEAYDSGEGKEAQSKMLLKVLEEEYKKGNYVIAGGDFNQTFEGITKYPIRSKEDWTPGTIGNEILPAGFQFAIDDSYPTCRLLNNAYEKDSQVYVIDGFIVSPNVQVEQVKVMNHDFRYTDHQPVRLKVKLK</sequence>
<dbReference type="Pfam" id="PF03372">
    <property type="entry name" value="Exo_endo_phos"/>
    <property type="match status" value="1"/>
</dbReference>
<keyword evidence="3" id="KW-0269">Exonuclease</keyword>
<dbReference type="SUPFAM" id="SSF56219">
    <property type="entry name" value="DNase I-like"/>
    <property type="match status" value="1"/>
</dbReference>
<evidence type="ECO:0000259" key="2">
    <source>
        <dbReference type="Pfam" id="PF03372"/>
    </source>
</evidence>